<name>A0A0K2GEG2_NITMO</name>
<evidence type="ECO:0000256" key="1">
    <source>
        <dbReference type="ARBA" id="ARBA00022553"/>
    </source>
</evidence>
<dbReference type="InterPro" id="IPR011006">
    <property type="entry name" value="CheY-like_superfamily"/>
</dbReference>
<dbReference type="Pfam" id="PF00072">
    <property type="entry name" value="Response_reg"/>
    <property type="match status" value="1"/>
</dbReference>
<evidence type="ECO:0000256" key="3">
    <source>
        <dbReference type="SAM" id="MobiDB-lite"/>
    </source>
</evidence>
<keyword evidence="1 2" id="KW-0597">Phosphoprotein</keyword>
<dbReference type="PANTHER" id="PTHR44591:SF25">
    <property type="entry name" value="CHEMOTAXIS TWO-COMPONENT RESPONSE REGULATOR"/>
    <property type="match status" value="1"/>
</dbReference>
<dbReference type="SUPFAM" id="SSF52172">
    <property type="entry name" value="CheY-like"/>
    <property type="match status" value="1"/>
</dbReference>
<dbReference type="OrthoDB" id="8019678at2"/>
<dbReference type="STRING" id="42253.NITMOv2_2569"/>
<dbReference type="PATRIC" id="fig|42253.5.peg.2536"/>
<dbReference type="AlphaFoldDB" id="A0A0K2GEG2"/>
<evidence type="ECO:0000259" key="4">
    <source>
        <dbReference type="PROSITE" id="PS50110"/>
    </source>
</evidence>
<proteinExistence type="predicted"/>
<dbReference type="InterPro" id="IPR001789">
    <property type="entry name" value="Sig_transdc_resp-reg_receiver"/>
</dbReference>
<dbReference type="RefSeq" id="WP_053380070.1">
    <property type="nucleotide sequence ID" value="NZ_CP011801.1"/>
</dbReference>
<dbReference type="Proteomes" id="UP000069205">
    <property type="component" value="Chromosome"/>
</dbReference>
<evidence type="ECO:0000256" key="2">
    <source>
        <dbReference type="PROSITE-ProRule" id="PRU00169"/>
    </source>
</evidence>
<dbReference type="PANTHER" id="PTHR44591">
    <property type="entry name" value="STRESS RESPONSE REGULATOR PROTEIN 1"/>
    <property type="match status" value="1"/>
</dbReference>
<gene>
    <name evidence="5" type="ORF">NITMOv2_2569</name>
</gene>
<dbReference type="GO" id="GO:0000160">
    <property type="term" value="P:phosphorelay signal transduction system"/>
    <property type="evidence" value="ECO:0007669"/>
    <property type="project" value="InterPro"/>
</dbReference>
<evidence type="ECO:0000313" key="5">
    <source>
        <dbReference type="EMBL" id="ALA58982.1"/>
    </source>
</evidence>
<accession>A0A0K2GEG2</accession>
<dbReference type="EMBL" id="CP011801">
    <property type="protein sequence ID" value="ALA58982.1"/>
    <property type="molecule type" value="Genomic_DNA"/>
</dbReference>
<dbReference type="Gene3D" id="3.40.50.2300">
    <property type="match status" value="1"/>
</dbReference>
<reference evidence="5 6" key="1">
    <citation type="journal article" date="2015" name="Proc. Natl. Acad. Sci. U.S.A.">
        <title>Expanded metabolic versatility of ubiquitous nitrite-oxidizing bacteria from the genus Nitrospira.</title>
        <authorList>
            <person name="Koch H."/>
            <person name="Lucker S."/>
            <person name="Albertsen M."/>
            <person name="Kitzinger K."/>
            <person name="Herbold C."/>
            <person name="Spieck E."/>
            <person name="Nielsen P.H."/>
            <person name="Wagner M."/>
            <person name="Daims H."/>
        </authorList>
    </citation>
    <scope>NUCLEOTIDE SEQUENCE [LARGE SCALE GENOMIC DNA]</scope>
    <source>
        <strain evidence="5 6">NSP M-1</strain>
    </source>
</reference>
<dbReference type="PROSITE" id="PS50110">
    <property type="entry name" value="RESPONSE_REGULATORY"/>
    <property type="match status" value="1"/>
</dbReference>
<dbReference type="SMART" id="SM00448">
    <property type="entry name" value="REC"/>
    <property type="match status" value="1"/>
</dbReference>
<organism evidence="5 6">
    <name type="scientific">Nitrospira moscoviensis</name>
    <dbReference type="NCBI Taxonomy" id="42253"/>
    <lineage>
        <taxon>Bacteria</taxon>
        <taxon>Pseudomonadati</taxon>
        <taxon>Nitrospirota</taxon>
        <taxon>Nitrospiria</taxon>
        <taxon>Nitrospirales</taxon>
        <taxon>Nitrospiraceae</taxon>
        <taxon>Nitrospira</taxon>
    </lineage>
</organism>
<keyword evidence="6" id="KW-1185">Reference proteome</keyword>
<feature type="domain" description="Response regulatory" evidence="4">
    <location>
        <begin position="7"/>
        <end position="122"/>
    </location>
</feature>
<sequence length="143" mass="15414">MDGYGKRVLVVEDDQDVRGMICLTLSDAGYNVYEASDGLEAVDALKRRRYDAVLTDYHMPRMDGLELLDLATAMWPGTPVILASSDTLLTSQTDGALLAPAYAVLEKPFEPSQLLNAVRSAAEGAPKSMPPPREGSDAYHAVA</sequence>
<feature type="modified residue" description="4-aspartylphosphate" evidence="2">
    <location>
        <position position="56"/>
    </location>
</feature>
<evidence type="ECO:0000313" key="6">
    <source>
        <dbReference type="Proteomes" id="UP000069205"/>
    </source>
</evidence>
<dbReference type="KEGG" id="nmv:NITMOv2_2569"/>
<dbReference type="InterPro" id="IPR050595">
    <property type="entry name" value="Bact_response_regulator"/>
</dbReference>
<feature type="region of interest" description="Disordered" evidence="3">
    <location>
        <begin position="121"/>
        <end position="143"/>
    </location>
</feature>
<protein>
    <submittedName>
        <fullName evidence="5">Putative Response regulator, CheY-like</fullName>
    </submittedName>
</protein>